<dbReference type="GO" id="GO:0005634">
    <property type="term" value="C:nucleus"/>
    <property type="evidence" value="ECO:0007669"/>
    <property type="project" value="UniProtKB-SubCell"/>
</dbReference>
<dbReference type="Proteomes" id="UP000626092">
    <property type="component" value="Unassembled WGS sequence"/>
</dbReference>
<evidence type="ECO:0000256" key="5">
    <source>
        <dbReference type="ARBA" id="ARBA00023163"/>
    </source>
</evidence>
<keyword evidence="10" id="KW-1185">Reference proteome</keyword>
<evidence type="ECO:0000256" key="7">
    <source>
        <dbReference type="SAM" id="MobiDB-lite"/>
    </source>
</evidence>
<evidence type="ECO:0000256" key="1">
    <source>
        <dbReference type="ARBA" id="ARBA00004123"/>
    </source>
</evidence>
<comment type="caution">
    <text evidence="9">The sequence shown here is derived from an EMBL/GenBank/DDBJ whole genome shotgun (WGS) entry which is preliminary data.</text>
</comment>
<gene>
    <name evidence="9" type="ORF">RHSIM_Rhsim05G0037100</name>
</gene>
<accession>A0A834H2E7</accession>
<dbReference type="Gene3D" id="3.30.730.10">
    <property type="entry name" value="AP2/ERF domain"/>
    <property type="match status" value="1"/>
</dbReference>
<keyword evidence="6" id="KW-0539">Nucleus</keyword>
<dbReference type="EMBL" id="WJXA01000005">
    <property type="protein sequence ID" value="KAF7144167.1"/>
    <property type="molecule type" value="Genomic_DNA"/>
</dbReference>
<dbReference type="InterPro" id="IPR001471">
    <property type="entry name" value="AP2/ERF_dom"/>
</dbReference>
<feature type="region of interest" description="Disordered" evidence="7">
    <location>
        <begin position="235"/>
        <end position="258"/>
    </location>
</feature>
<evidence type="ECO:0000259" key="8">
    <source>
        <dbReference type="PROSITE" id="PS51032"/>
    </source>
</evidence>
<dbReference type="SMART" id="SM00380">
    <property type="entry name" value="AP2"/>
    <property type="match status" value="1"/>
</dbReference>
<keyword evidence="4" id="KW-0238">DNA-binding</keyword>
<name>A0A834H2E7_RHOSS</name>
<dbReference type="SUPFAM" id="SSF54171">
    <property type="entry name" value="DNA-binding domain"/>
    <property type="match status" value="1"/>
</dbReference>
<keyword evidence="3" id="KW-0805">Transcription regulation</keyword>
<dbReference type="GO" id="GO:0009873">
    <property type="term" value="P:ethylene-activated signaling pathway"/>
    <property type="evidence" value="ECO:0007669"/>
    <property type="project" value="UniProtKB-KW"/>
</dbReference>
<evidence type="ECO:0000313" key="9">
    <source>
        <dbReference type="EMBL" id="KAF7144167.1"/>
    </source>
</evidence>
<evidence type="ECO:0000256" key="6">
    <source>
        <dbReference type="ARBA" id="ARBA00023242"/>
    </source>
</evidence>
<organism evidence="9 10">
    <name type="scientific">Rhododendron simsii</name>
    <name type="common">Sims's rhododendron</name>
    <dbReference type="NCBI Taxonomy" id="118357"/>
    <lineage>
        <taxon>Eukaryota</taxon>
        <taxon>Viridiplantae</taxon>
        <taxon>Streptophyta</taxon>
        <taxon>Embryophyta</taxon>
        <taxon>Tracheophyta</taxon>
        <taxon>Spermatophyta</taxon>
        <taxon>Magnoliopsida</taxon>
        <taxon>eudicotyledons</taxon>
        <taxon>Gunneridae</taxon>
        <taxon>Pentapetalae</taxon>
        <taxon>asterids</taxon>
        <taxon>Ericales</taxon>
        <taxon>Ericaceae</taxon>
        <taxon>Ericoideae</taxon>
        <taxon>Rhodoreae</taxon>
        <taxon>Rhododendron</taxon>
    </lineage>
</organism>
<sequence>MDSPPVAIQLPVAETVYLPTSMDHRGNQAFDAVDRCSTTNLKTNETLLNFMAPSRKHEEPDSELSLGLSSRKRFYDEAIPVIRMAPSRKRARAQRGSSRARPRGCARGCARAQLAQCAYEDEDEPACAGMPTIGMPIFTSKQHDITAEICGADAKLFPPVRCINRKASIKKGNNNTDRKDGIHFNGVCKIRDPGKKSLVRLGPFDTAEEAARANDAAAREFWGAKAKLNFPPAEEEIGNPEMKKNGNCNQSPSDTAIPVESSCRDGFEEELGMDPEDTGVISDWLRRYSRKGFEELGMDPENKSIISDLIYPSFSVKLKTPE</sequence>
<comment type="subcellular location">
    <subcellularLocation>
        <location evidence="1">Nucleus</location>
    </subcellularLocation>
</comment>
<dbReference type="PROSITE" id="PS51032">
    <property type="entry name" value="AP2_ERF"/>
    <property type="match status" value="1"/>
</dbReference>
<evidence type="ECO:0000256" key="4">
    <source>
        <dbReference type="ARBA" id="ARBA00023125"/>
    </source>
</evidence>
<evidence type="ECO:0000256" key="3">
    <source>
        <dbReference type="ARBA" id="ARBA00023015"/>
    </source>
</evidence>
<protein>
    <recommendedName>
        <fullName evidence="8">AP2/ERF domain-containing protein</fullName>
    </recommendedName>
</protein>
<keyword evidence="2" id="KW-0936">Ethylene signaling pathway</keyword>
<dbReference type="GO" id="GO:0003677">
    <property type="term" value="F:DNA binding"/>
    <property type="evidence" value="ECO:0007669"/>
    <property type="project" value="UniProtKB-KW"/>
</dbReference>
<dbReference type="InterPro" id="IPR036955">
    <property type="entry name" value="AP2/ERF_dom_sf"/>
</dbReference>
<dbReference type="InterPro" id="IPR016177">
    <property type="entry name" value="DNA-bd_dom_sf"/>
</dbReference>
<evidence type="ECO:0000256" key="2">
    <source>
        <dbReference type="ARBA" id="ARBA00022745"/>
    </source>
</evidence>
<dbReference type="PANTHER" id="PTHR31677">
    <property type="entry name" value="AP2 DOMAIN CLASS TRANSCRIPTION FACTOR"/>
    <property type="match status" value="1"/>
</dbReference>
<dbReference type="GO" id="GO:0003700">
    <property type="term" value="F:DNA-binding transcription factor activity"/>
    <property type="evidence" value="ECO:0007669"/>
    <property type="project" value="InterPro"/>
</dbReference>
<feature type="domain" description="AP2/ERF" evidence="8">
    <location>
        <begin position="169"/>
        <end position="231"/>
    </location>
</feature>
<proteinExistence type="predicted"/>
<dbReference type="OrthoDB" id="1819060at2759"/>
<dbReference type="PANTHER" id="PTHR31677:SF228">
    <property type="entry name" value="ETHYLENE-RESPONSIVE TRANSCRIPTION FACTOR 10-RELATED"/>
    <property type="match status" value="1"/>
</dbReference>
<keyword evidence="5" id="KW-0804">Transcription</keyword>
<reference evidence="9" key="1">
    <citation type="submission" date="2019-11" db="EMBL/GenBank/DDBJ databases">
        <authorList>
            <person name="Liu Y."/>
            <person name="Hou J."/>
            <person name="Li T.-Q."/>
            <person name="Guan C.-H."/>
            <person name="Wu X."/>
            <person name="Wu H.-Z."/>
            <person name="Ling F."/>
            <person name="Zhang R."/>
            <person name="Shi X.-G."/>
            <person name="Ren J.-P."/>
            <person name="Chen E.-F."/>
            <person name="Sun J.-M."/>
        </authorList>
    </citation>
    <scope>NUCLEOTIDE SEQUENCE</scope>
    <source>
        <strain evidence="9">Adult_tree_wgs_1</strain>
        <tissue evidence="9">Leaves</tissue>
    </source>
</reference>
<dbReference type="AlphaFoldDB" id="A0A834H2E7"/>
<evidence type="ECO:0000313" key="10">
    <source>
        <dbReference type="Proteomes" id="UP000626092"/>
    </source>
</evidence>